<reference evidence="3 4" key="1">
    <citation type="submission" date="2019-01" db="EMBL/GenBank/DDBJ databases">
        <title>Draft genome sequences of three monokaryotic isolates of the white-rot basidiomycete fungus Dichomitus squalens.</title>
        <authorList>
            <consortium name="DOE Joint Genome Institute"/>
            <person name="Lopez S.C."/>
            <person name="Andreopoulos B."/>
            <person name="Pangilinan J."/>
            <person name="Lipzen A."/>
            <person name="Riley R."/>
            <person name="Ahrendt S."/>
            <person name="Ng V."/>
            <person name="Barry K."/>
            <person name="Daum C."/>
            <person name="Grigoriev I.V."/>
            <person name="Hilden K.S."/>
            <person name="Makela M.R."/>
            <person name="de Vries R.P."/>
        </authorList>
    </citation>
    <scope>NUCLEOTIDE SEQUENCE [LARGE SCALE GENOMIC DNA]</scope>
    <source>
        <strain evidence="3 4">CBS 464.89</strain>
    </source>
</reference>
<dbReference type="EMBL" id="ML145189">
    <property type="protein sequence ID" value="TBU54411.1"/>
    <property type="molecule type" value="Genomic_DNA"/>
</dbReference>
<keyword evidence="4" id="KW-1185">Reference proteome</keyword>
<organism evidence="3 4">
    <name type="scientific">Dichomitus squalens</name>
    <dbReference type="NCBI Taxonomy" id="114155"/>
    <lineage>
        <taxon>Eukaryota</taxon>
        <taxon>Fungi</taxon>
        <taxon>Dikarya</taxon>
        <taxon>Basidiomycota</taxon>
        <taxon>Agaricomycotina</taxon>
        <taxon>Agaricomycetes</taxon>
        <taxon>Polyporales</taxon>
        <taxon>Polyporaceae</taxon>
        <taxon>Dichomitus</taxon>
    </lineage>
</organism>
<evidence type="ECO:0000256" key="1">
    <source>
        <dbReference type="SAM" id="MobiDB-lite"/>
    </source>
</evidence>
<dbReference type="Proteomes" id="UP000292082">
    <property type="component" value="Unassembled WGS sequence"/>
</dbReference>
<gene>
    <name evidence="3" type="ORF">BD310DRAFT_1041789</name>
</gene>
<name>A0A4Q9PJY0_9APHY</name>
<evidence type="ECO:0000313" key="4">
    <source>
        <dbReference type="Proteomes" id="UP000292082"/>
    </source>
</evidence>
<evidence type="ECO:0000259" key="2">
    <source>
        <dbReference type="Pfam" id="PF06985"/>
    </source>
</evidence>
<dbReference type="InterPro" id="IPR010730">
    <property type="entry name" value="HET"/>
</dbReference>
<sequence>MMNTLWLYEFATDRNAASRCGSLGPTAPSSCISRGISMPMGATPFSLTPGIRKGEQTFQEVRDIGERCNRARKNPRDDPQLSPKIRGCCRLAEKHGFRWAWADSCCIDKTSSSELSESISSMFRWYSDAEECFAYLADVPSGSDLHAPDSAFRKSRWHTRGWTLQELIASTSVPFYSCDCEELGNRADLAELLREITGLPRDIFTRAARPSQYSVCERMCWASQRQKTQLEDEAYCLMGLFDEEQSATSAGPATVLFDHIELPRISITTYGIKLRLPVFEADGVTVAVLLCEDYDDNHLGLFISPGPPRSDPTRPRYYAGCQYRIGQASGAYIARLVSLGDDLKNLQFNGKPVEATWRTIYVVPSPPDGESSSAATARLTINCVPCGPFRFPNWLMSRFLALGFDVIQQQWDERAGPVTCLIIHHSIRGDITHLDLGLCHLNSTARWSKVAMYSGDDFKESGDVPRDHSCKEHHIDSWNARSKVFPDSASDADCSVRLSSTPCKASSGISKLVVHMELLGRVYEKMLREANMTNAFPSLKALEKSTQLIPPNHTPIPKLSYKNGRQPGRDPSLKHPATPGLTPSLENPMRLSHRSHALSNAESSKHLARYRGESP</sequence>
<evidence type="ECO:0000313" key="3">
    <source>
        <dbReference type="EMBL" id="TBU54411.1"/>
    </source>
</evidence>
<dbReference type="PANTHER" id="PTHR10622:SF10">
    <property type="entry name" value="HET DOMAIN-CONTAINING PROTEIN"/>
    <property type="match status" value="1"/>
</dbReference>
<protein>
    <recommendedName>
        <fullName evidence="2">Heterokaryon incompatibility domain-containing protein</fullName>
    </recommendedName>
</protein>
<dbReference type="STRING" id="114155.A0A4Q9PJY0"/>
<accession>A0A4Q9PJY0</accession>
<feature type="region of interest" description="Disordered" evidence="1">
    <location>
        <begin position="548"/>
        <end position="615"/>
    </location>
</feature>
<dbReference type="PANTHER" id="PTHR10622">
    <property type="entry name" value="HET DOMAIN-CONTAINING PROTEIN"/>
    <property type="match status" value="1"/>
</dbReference>
<dbReference type="AlphaFoldDB" id="A0A4Q9PJY0"/>
<dbReference type="Pfam" id="PF06985">
    <property type="entry name" value="HET"/>
    <property type="match status" value="1"/>
</dbReference>
<feature type="domain" description="Heterokaryon incompatibility" evidence="2">
    <location>
        <begin position="80"/>
        <end position="139"/>
    </location>
</feature>
<proteinExistence type="predicted"/>